<dbReference type="Pfam" id="PF17973">
    <property type="entry name" value="bMG10"/>
    <property type="match status" value="1"/>
</dbReference>
<comment type="similarity">
    <text evidence="1">Belongs to the protease inhibitor I39 (alpha-2-macroglobulin) family. Bacterial alpha-2-macroglobulin subfamily.</text>
</comment>
<feature type="domain" description="Alpha-2-macroglobulin" evidence="2">
    <location>
        <begin position="1307"/>
        <end position="1397"/>
    </location>
</feature>
<dbReference type="SMART" id="SM01360">
    <property type="entry name" value="A2M"/>
    <property type="match status" value="1"/>
</dbReference>
<comment type="caution">
    <text evidence="3">The sequence shown here is derived from an EMBL/GenBank/DDBJ whole genome shotgun (WGS) entry which is preliminary data.</text>
</comment>
<dbReference type="SUPFAM" id="SSF48239">
    <property type="entry name" value="Terpenoid cyclases/Protein prenyltransferases"/>
    <property type="match status" value="1"/>
</dbReference>
<evidence type="ECO:0000256" key="1">
    <source>
        <dbReference type="ARBA" id="ARBA00010556"/>
    </source>
</evidence>
<dbReference type="GO" id="GO:0004866">
    <property type="term" value="F:endopeptidase inhibitor activity"/>
    <property type="evidence" value="ECO:0007669"/>
    <property type="project" value="InterPro"/>
</dbReference>
<protein>
    <submittedName>
        <fullName evidence="3">Alpha-2-macroglobulin</fullName>
    </submittedName>
</protein>
<reference evidence="3 4" key="1">
    <citation type="submission" date="2018-08" db="EMBL/GenBank/DDBJ databases">
        <title>Chitinophaga sp. K20C18050901, a novel bacterium isolated from forest soil.</title>
        <authorList>
            <person name="Wang C."/>
        </authorList>
    </citation>
    <scope>NUCLEOTIDE SEQUENCE [LARGE SCALE GENOMIC DNA]</scope>
    <source>
        <strain evidence="3 4">K20C18050901</strain>
    </source>
</reference>
<accession>A0A3E1P3U0</accession>
<gene>
    <name evidence="3" type="ORF">DXN04_11590</name>
</gene>
<dbReference type="Pfam" id="PF00207">
    <property type="entry name" value="A2M"/>
    <property type="match status" value="1"/>
</dbReference>
<proteinExistence type="inferred from homology"/>
<sequence>MSLNQKYTSYSYKRYPHMRLIVAIFILFFISTTSTMAQFNYDNHWKKVQELDNKGLPKSALEEVNVIYKNALQQKNEGQLLKTLIFRIKYVNVKNENPATDDNLKVVDQQNVVFTPAIRAILQSMRAELLYHYLENNRSQLYSRTALETDTSSDISTWTSDRLNKEIAAAYTASLEDAELLKKVNVKDYEVIISKGQYNANLRPTLYDLLAHRALDYFKSGEYNFRQAAKQFELLDPAAFAPAATFAAHKFATADTSSYQYKALLLLQDLIRFHARDNKAALLDVDQERLQYMNSVAVMPDKQTLYIRQLEQLLNTYAGEQGSAQVMYLVASYYREIGNGKENEGDLTPAAAMKKAVALCEQAIKQLPDAIGTSYCKSLLNSIKTKSMQVSTEQVNLPDEPFRALINYKNVNKLYFRIAKIDAAYRTKLREQLESNEGYESRNKKYWNLILSKKADRSWDVALPGTDDYREHAAEAKIDALPLGLYMLVASTNPTFTKEENIIAIQFIHVSNLSFIARSSFDIKNGKELYVLHRKTGAPLQEVKFNVYTQQNNGKYKLTQSATSQKDGGVDLKSEAQYSNNKYELILNADTLAPDEENYVYRYDYYNNNAGTADHQTFLFTDRGIYRPGQLVYFKGIVVGRAQKSGTDRNVLGNYKVSVRLIDHNGQIADSMQLTTNEYGSYSGKFRLPENQLNGVFRIDENNNGGSVSFSVEEYKRPKFYVDFDTLKGTYRLNDTITVKGKALAYAGNNIDGAKVTYRVMRQARFPYWWWSRKAPAYSPARQIATGTTETAADGSFKVNFPALPDLSIAASQKPIFTYSIEADITDVNGETRSGSQNVSVGYQAMEITIGLNDRVLPQELQKVNIATKNLNGVFEAADVAVTLKPLQHPGRLMRERFWDKPDEFILSREEYEKAFPHDIYNDEDDQNTWKRGNAVVSKQLKTDAFTQVQLDSKSLAAGWYELEVSTTDKFGEKVIQKKIVELVDANAKNLSYPVYSWSYSNDNVLKPGETAHFLLGSSAPDVHVIETIGSNLHAAANSAFTVNSGVSDRKYDVKEDDRGNVSVQYVFVKDNRVYTEERTITVPWSNKELEVTIQSHRDKILPGAKEEWRVQIKGEKRDKVGAELLAAMYDASLDAFRANQWTVPDLYPVYSRLAAWDGHANFKQVAAEVYTFIVDKSAYDERVISYDALNWFDAMDNGVSVIDFGEGNGVQAVKVTGFGMGRFARMLYRSAPGIKVGMAKPGAPMPAPAAAMVMADAAVPQAEMRMKKESSMESADHNLPAGVVDDKAGAAKPAEKVAPRTNFNETAFFFPDLHTDENGNITFSFTVPEALTRWRFMSLAHTRDAAVGYAESSVVTQKPLMVQPNAPRFMREGDKIIFSAKISNLADSALTGAAHLELLDATTMKPVDGWFQNVYPAQHFTVEKGQSTAVSFPLEIPYKFSSTLLYRVIATAGQFSDGEENAIPVLTNTTLVTETLPLNMRGDGKKEFTFGKLLKSDTSETLQQHALTVEYTGNPTWYAVQALPYLMEFPYECSEQVFNRYYANTLATHIVNKLPGVKSMFEKWKTTDTAALKSNLQKNEELKSVLLQETPWVLAAKNEEEQKRNIALLFDLNKMSAEQQKALEQLRQKQLPSGAFPWFNGMWEDQFVTQYILAGVGRLQQVGVSNDPNADAIVNKGLAYVDKKMDTWYHELKRNKADMNAQHIGYIESHYLYMRSLLNKPVEDKYKESYQYYLAQAKKYWLKQSTYTQAMLAIVLNDKNIIKSLKENATNNQEMGMYWKSVTAGYWWYQAPIETQAMLIEAFERVAHDSVAVADMKTWLLKNKQTNNWHTTKATADACYAMLLGGGNWLSANPDISIQLGQTTVKEEKKEAGTGYFKKQFNNEAIKPAMGKIEVKVEGSNGQPSWGAVYWQYFEQLDKITTAATPMTLQKELFIEKTNDNGPVLTAIQDGNQLKVGDKVKARIVLKVDRDMEYVHLKDMRAACFEPTNVISQSGWQNGVSYYQSTKDASTNFFFSRLPKGTYVFEYSMFVTHDGDFSNGISTAQCMYAPEFSAHSNGIRVKITE</sequence>
<organism evidence="3 4">
    <name type="scientific">Chitinophaga silvisoli</name>
    <dbReference type="NCBI Taxonomy" id="2291814"/>
    <lineage>
        <taxon>Bacteria</taxon>
        <taxon>Pseudomonadati</taxon>
        <taxon>Bacteroidota</taxon>
        <taxon>Chitinophagia</taxon>
        <taxon>Chitinophagales</taxon>
        <taxon>Chitinophagaceae</taxon>
        <taxon>Chitinophaga</taxon>
    </lineage>
</organism>
<dbReference type="InterPro" id="IPR008930">
    <property type="entry name" value="Terpenoid_cyclase/PrenylTrfase"/>
</dbReference>
<evidence type="ECO:0000259" key="2">
    <source>
        <dbReference type="SMART" id="SM01360"/>
    </source>
</evidence>
<dbReference type="Proteomes" id="UP000261174">
    <property type="component" value="Unassembled WGS sequence"/>
</dbReference>
<dbReference type="Gene3D" id="1.50.10.20">
    <property type="match status" value="1"/>
</dbReference>
<dbReference type="Gene3D" id="2.60.40.1930">
    <property type="match status" value="1"/>
</dbReference>
<dbReference type="PANTHER" id="PTHR40094:SF1">
    <property type="entry name" value="UBIQUITIN DOMAIN-CONTAINING PROTEIN"/>
    <property type="match status" value="1"/>
</dbReference>
<evidence type="ECO:0000313" key="4">
    <source>
        <dbReference type="Proteomes" id="UP000261174"/>
    </source>
</evidence>
<dbReference type="InterPro" id="IPR001599">
    <property type="entry name" value="Macroglobln_a2"/>
</dbReference>
<name>A0A3E1P3U0_9BACT</name>
<dbReference type="Pfam" id="PF01835">
    <property type="entry name" value="MG2"/>
    <property type="match status" value="1"/>
</dbReference>
<dbReference type="EMBL" id="QTJV01000003">
    <property type="protein sequence ID" value="RFM34866.1"/>
    <property type="molecule type" value="Genomic_DNA"/>
</dbReference>
<dbReference type="PANTHER" id="PTHR40094">
    <property type="entry name" value="ALPHA-2-MACROGLOBULIN HOMOLOG"/>
    <property type="match status" value="1"/>
</dbReference>
<dbReference type="InterPro" id="IPR002890">
    <property type="entry name" value="MG2"/>
</dbReference>
<keyword evidence="4" id="KW-1185">Reference proteome</keyword>
<dbReference type="InterPro" id="IPR041246">
    <property type="entry name" value="Bact_MG10"/>
</dbReference>
<evidence type="ECO:0000313" key="3">
    <source>
        <dbReference type="EMBL" id="RFM34866.1"/>
    </source>
</evidence>
<dbReference type="InterPro" id="IPR051802">
    <property type="entry name" value="YfhM-like"/>
</dbReference>